<dbReference type="PROSITE" id="PS52045">
    <property type="entry name" value="NEPROSIN_PEP_CD"/>
    <property type="match status" value="1"/>
</dbReference>
<evidence type="ECO:0000313" key="3">
    <source>
        <dbReference type="EMBL" id="MFK2854690.1"/>
    </source>
</evidence>
<gene>
    <name evidence="3" type="ORF">ISP18_08825</name>
</gene>
<dbReference type="Proteomes" id="UP001620409">
    <property type="component" value="Unassembled WGS sequence"/>
</dbReference>
<comment type="caution">
    <text evidence="3">The sequence shown here is derived from an EMBL/GenBank/DDBJ whole genome shotgun (WGS) entry which is preliminary data.</text>
</comment>
<evidence type="ECO:0000256" key="1">
    <source>
        <dbReference type="SAM" id="SignalP"/>
    </source>
</evidence>
<dbReference type="InterPro" id="IPR004314">
    <property type="entry name" value="Neprosin"/>
</dbReference>
<evidence type="ECO:0000313" key="4">
    <source>
        <dbReference type="Proteomes" id="UP001620409"/>
    </source>
</evidence>
<dbReference type="EMBL" id="JADIKI010000022">
    <property type="protein sequence ID" value="MFK2854690.1"/>
    <property type="molecule type" value="Genomic_DNA"/>
</dbReference>
<proteinExistence type="predicted"/>
<organism evidence="3 4">
    <name type="scientific">Dyella humi</name>
    <dbReference type="NCBI Taxonomy" id="1770547"/>
    <lineage>
        <taxon>Bacteria</taxon>
        <taxon>Pseudomonadati</taxon>
        <taxon>Pseudomonadota</taxon>
        <taxon>Gammaproteobacteria</taxon>
        <taxon>Lysobacterales</taxon>
        <taxon>Rhodanobacteraceae</taxon>
        <taxon>Dyella</taxon>
    </lineage>
</organism>
<reference evidence="3 4" key="1">
    <citation type="submission" date="2020-10" db="EMBL/GenBank/DDBJ databases">
        <title>Phylogeny of dyella-like bacteria.</title>
        <authorList>
            <person name="Fu J."/>
        </authorList>
    </citation>
    <scope>NUCLEOTIDE SEQUENCE [LARGE SCALE GENOMIC DNA]</scope>
    <source>
        <strain evidence="3 4">DHG40</strain>
    </source>
</reference>
<feature type="chain" id="PRO_5047424654" evidence="1">
    <location>
        <begin position="35"/>
        <end position="465"/>
    </location>
</feature>
<feature type="signal peptide" evidence="1">
    <location>
        <begin position="1"/>
        <end position="34"/>
    </location>
</feature>
<dbReference type="PANTHER" id="PTHR31589">
    <property type="entry name" value="PROTEIN, PUTATIVE (DUF239)-RELATED-RELATED"/>
    <property type="match status" value="1"/>
</dbReference>
<keyword evidence="1" id="KW-0732">Signal</keyword>
<dbReference type="RefSeq" id="WP_380009659.1">
    <property type="nucleotide sequence ID" value="NZ_JADIKI010000022.1"/>
</dbReference>
<evidence type="ECO:0000259" key="2">
    <source>
        <dbReference type="PROSITE" id="PS52045"/>
    </source>
</evidence>
<dbReference type="Pfam" id="PF03080">
    <property type="entry name" value="Neprosin"/>
    <property type="match status" value="1"/>
</dbReference>
<dbReference type="InterPro" id="IPR053168">
    <property type="entry name" value="Glutamic_endopeptidase"/>
</dbReference>
<name>A0ABW8IHM6_9GAMM</name>
<dbReference type="Gene3D" id="3.90.1320.10">
    <property type="entry name" value="Outer-capsid protein sigma 3, large lobe"/>
    <property type="match status" value="1"/>
</dbReference>
<keyword evidence="4" id="KW-1185">Reference proteome</keyword>
<feature type="domain" description="Neprosin PEP catalytic" evidence="2">
    <location>
        <begin position="208"/>
        <end position="465"/>
    </location>
</feature>
<protein>
    <submittedName>
        <fullName evidence="3">Neprosin family prolyl endopeptidase</fullName>
    </submittedName>
</protein>
<accession>A0ABW8IHM6</accession>
<sequence length="465" mass="50749">MKRTHRYPSCLKATRLSFALATLCVAFAGSSSFAAQTGQPSFVPFQQFLNGIKSANADAYVARGQNAVKDSASFASMQQYVLGLYQNAHVSQSFLLGNDHFDCILVQEQPSARKQGLTHVATPPPVDALQPQGMTGGGTLNSLNQAIGISSQLAENDKIDALGHSRVCAADTIPMRRITLEELSRFPTLKAYFQKSPDGAEQLPTNQIVPPQVYSHKYSYTYQYVTNIGQTDTINLWSPYVNTSADQIFSLAQSWTVGTTGTTQTAEVGWQNYPGKYGDERSRLFIYWTADGYVNTGCYNLDCSAFVQTNSSWYFGGPFSNYSTVGGAQYEFLAQYYLYQGNWWLGLGSPGNVTWVGYYPATLYGSGPMSTSAQLIEFGSESVGSTSWPAEGSGNFASSGWSYAGYQRELWYWAPGGAADWVSLTAAEPSPSCYSIAGPYWGGYTPPSNYWGYYFYFGGPGGTTC</sequence>